<dbReference type="Proteomes" id="UP001164929">
    <property type="component" value="Chromosome 4"/>
</dbReference>
<name>A0AAD6R054_9ROSI</name>
<reference evidence="1 2" key="1">
    <citation type="journal article" date="2023" name="Mol. Ecol. Resour.">
        <title>Chromosome-level genome assembly of a triploid poplar Populus alba 'Berolinensis'.</title>
        <authorList>
            <person name="Chen S."/>
            <person name="Yu Y."/>
            <person name="Wang X."/>
            <person name="Wang S."/>
            <person name="Zhang T."/>
            <person name="Zhou Y."/>
            <person name="He R."/>
            <person name="Meng N."/>
            <person name="Wang Y."/>
            <person name="Liu W."/>
            <person name="Liu Z."/>
            <person name="Liu J."/>
            <person name="Guo Q."/>
            <person name="Huang H."/>
            <person name="Sederoff R.R."/>
            <person name="Wang G."/>
            <person name="Qu G."/>
            <person name="Chen S."/>
        </authorList>
    </citation>
    <scope>NUCLEOTIDE SEQUENCE [LARGE SCALE GENOMIC DNA]</scope>
    <source>
        <strain evidence="1">SC-2020</strain>
    </source>
</reference>
<organism evidence="1 2">
    <name type="scientific">Populus alba x Populus x berolinensis</name>
    <dbReference type="NCBI Taxonomy" id="444605"/>
    <lineage>
        <taxon>Eukaryota</taxon>
        <taxon>Viridiplantae</taxon>
        <taxon>Streptophyta</taxon>
        <taxon>Embryophyta</taxon>
        <taxon>Tracheophyta</taxon>
        <taxon>Spermatophyta</taxon>
        <taxon>Magnoliopsida</taxon>
        <taxon>eudicotyledons</taxon>
        <taxon>Gunneridae</taxon>
        <taxon>Pentapetalae</taxon>
        <taxon>rosids</taxon>
        <taxon>fabids</taxon>
        <taxon>Malpighiales</taxon>
        <taxon>Salicaceae</taxon>
        <taxon>Saliceae</taxon>
        <taxon>Populus</taxon>
    </lineage>
</organism>
<accession>A0AAD6R054</accession>
<keyword evidence="2" id="KW-1185">Reference proteome</keyword>
<gene>
    <name evidence="1" type="ORF">NC653_010149</name>
</gene>
<protein>
    <submittedName>
        <fullName evidence="1">Uncharacterized protein</fullName>
    </submittedName>
</protein>
<proteinExistence type="predicted"/>
<sequence>MGVSSSSSPARFLLLPIPFPATIEAIRNRVCSIIRVNSASNSILLFSASSLEASLALIISISARSILAIVSEKTRKFAARSASLGGDTELTESELGGLLESSLSEGISPDTIPASQACFKRFSSALFCLVRSAASAITKALHNNALSLHYYSHPFVKMLPRHLTSWLIGPTNKTEPFDIFND</sequence>
<dbReference type="AlphaFoldDB" id="A0AAD6R054"/>
<evidence type="ECO:0000313" key="1">
    <source>
        <dbReference type="EMBL" id="KAJ6999365.1"/>
    </source>
</evidence>
<evidence type="ECO:0000313" key="2">
    <source>
        <dbReference type="Proteomes" id="UP001164929"/>
    </source>
</evidence>
<comment type="caution">
    <text evidence="1">The sequence shown here is derived from an EMBL/GenBank/DDBJ whole genome shotgun (WGS) entry which is preliminary data.</text>
</comment>
<dbReference type="EMBL" id="JAQIZT010000004">
    <property type="protein sequence ID" value="KAJ6999365.1"/>
    <property type="molecule type" value="Genomic_DNA"/>
</dbReference>